<sequence length="360" mass="38597">MKLKQTPEYVKVVPGYQGGPRNGRYAALDPDFVAIKAGTEAVMAGLWKADDWETFRNNWKAAGPLPAGTPQPGADVAESYTKIATRDGGEIELKIMQSATHAKSAATAANTVVVLRLHGGGWAIGGHGTEAAENLHAAAHPNVVLVSVDYRLAPEHAFPVPFHDCVDALKWVKAHAASQLHANPEKIVLLGGSAGSGLCLAVALKAREEGISGIVAMALDWPTGSHPKFFKPLTDKYGYELESYVQVPDGTVTSAPIMEFFLDAYTPNAQPDPYHSPLLAETFAGLPQAFLQVAGYDPLRDEGLAVAEKLQRDGVPTELHIYPGMPHFFSALLPDLAQTKKYQSRQNAFINKVITAANAQ</sequence>
<dbReference type="SUPFAM" id="SSF53474">
    <property type="entry name" value="alpha/beta-Hydrolases"/>
    <property type="match status" value="1"/>
</dbReference>
<reference evidence="3 4" key="1">
    <citation type="submission" date="2024-01" db="EMBL/GenBank/DDBJ databases">
        <authorList>
            <person name="Allen C."/>
            <person name="Tagirdzhanova G."/>
        </authorList>
    </citation>
    <scope>NUCLEOTIDE SEQUENCE [LARGE SCALE GENOMIC DNA]</scope>
</reference>
<keyword evidence="4" id="KW-1185">Reference proteome</keyword>
<keyword evidence="1" id="KW-0378">Hydrolase</keyword>
<dbReference type="EMBL" id="CAWUHB010000004">
    <property type="protein sequence ID" value="CAK7211357.1"/>
    <property type="molecule type" value="Genomic_DNA"/>
</dbReference>
<dbReference type="InterPro" id="IPR050300">
    <property type="entry name" value="GDXG_lipolytic_enzyme"/>
</dbReference>
<organism evidence="3 4">
    <name type="scientific">Sporothrix curviconia</name>
    <dbReference type="NCBI Taxonomy" id="1260050"/>
    <lineage>
        <taxon>Eukaryota</taxon>
        <taxon>Fungi</taxon>
        <taxon>Dikarya</taxon>
        <taxon>Ascomycota</taxon>
        <taxon>Pezizomycotina</taxon>
        <taxon>Sordariomycetes</taxon>
        <taxon>Sordariomycetidae</taxon>
        <taxon>Ophiostomatales</taxon>
        <taxon>Ophiostomataceae</taxon>
        <taxon>Sporothrix</taxon>
    </lineage>
</organism>
<protein>
    <recommendedName>
        <fullName evidence="2">Alpha/beta hydrolase fold-3 domain-containing protein</fullName>
    </recommendedName>
</protein>
<name>A0ABP0AVS8_9PEZI</name>
<dbReference type="PANTHER" id="PTHR48081">
    <property type="entry name" value="AB HYDROLASE SUPERFAMILY PROTEIN C4A8.06C"/>
    <property type="match status" value="1"/>
</dbReference>
<evidence type="ECO:0000313" key="4">
    <source>
        <dbReference type="Proteomes" id="UP001642405"/>
    </source>
</evidence>
<dbReference type="InterPro" id="IPR013094">
    <property type="entry name" value="AB_hydrolase_3"/>
</dbReference>
<proteinExistence type="predicted"/>
<evidence type="ECO:0000313" key="3">
    <source>
        <dbReference type="EMBL" id="CAK7211357.1"/>
    </source>
</evidence>
<accession>A0ABP0AVS8</accession>
<evidence type="ECO:0000259" key="2">
    <source>
        <dbReference type="Pfam" id="PF07859"/>
    </source>
</evidence>
<dbReference type="Gene3D" id="3.40.50.1820">
    <property type="entry name" value="alpha/beta hydrolase"/>
    <property type="match status" value="1"/>
</dbReference>
<evidence type="ECO:0000256" key="1">
    <source>
        <dbReference type="ARBA" id="ARBA00022801"/>
    </source>
</evidence>
<feature type="domain" description="Alpha/beta hydrolase fold-3" evidence="2">
    <location>
        <begin position="114"/>
        <end position="329"/>
    </location>
</feature>
<dbReference type="PANTHER" id="PTHR48081:SF8">
    <property type="entry name" value="ALPHA_BETA HYDROLASE FOLD-3 DOMAIN-CONTAINING PROTEIN-RELATED"/>
    <property type="match status" value="1"/>
</dbReference>
<gene>
    <name evidence="3" type="ORF">SCUCBS95973_001085</name>
</gene>
<dbReference type="InterPro" id="IPR029058">
    <property type="entry name" value="AB_hydrolase_fold"/>
</dbReference>
<comment type="caution">
    <text evidence="3">The sequence shown here is derived from an EMBL/GenBank/DDBJ whole genome shotgun (WGS) entry which is preliminary data.</text>
</comment>
<dbReference type="Proteomes" id="UP001642405">
    <property type="component" value="Unassembled WGS sequence"/>
</dbReference>
<dbReference type="Pfam" id="PF07859">
    <property type="entry name" value="Abhydrolase_3"/>
    <property type="match status" value="1"/>
</dbReference>